<evidence type="ECO:0000313" key="5">
    <source>
        <dbReference type="Proteomes" id="UP001158576"/>
    </source>
</evidence>
<dbReference type="InterPro" id="IPR051731">
    <property type="entry name" value="DENND11/AVL9_GEFs"/>
</dbReference>
<proteinExistence type="inferred from homology"/>
<dbReference type="Proteomes" id="UP001158576">
    <property type="component" value="Chromosome XSR"/>
</dbReference>
<dbReference type="EMBL" id="OU015569">
    <property type="protein sequence ID" value="CAG5094438.1"/>
    <property type="molecule type" value="Genomic_DNA"/>
</dbReference>
<dbReference type="PROSITE" id="PS50211">
    <property type="entry name" value="DENN"/>
    <property type="match status" value="1"/>
</dbReference>
<name>A0ABN7SCC4_OIKDI</name>
<dbReference type="PANTHER" id="PTHR31017">
    <property type="entry name" value="LATE SECRETORY PATHWAY PROTEIN AVL9-RELATED"/>
    <property type="match status" value="1"/>
</dbReference>
<feature type="domain" description="UDENN" evidence="3">
    <location>
        <begin position="23"/>
        <end position="465"/>
    </location>
</feature>
<evidence type="ECO:0000313" key="4">
    <source>
        <dbReference type="EMBL" id="CAG5094438.1"/>
    </source>
</evidence>
<dbReference type="Pfam" id="PF09794">
    <property type="entry name" value="Avl9"/>
    <property type="match status" value="1"/>
</dbReference>
<evidence type="ECO:0000256" key="2">
    <source>
        <dbReference type="SAM" id="MobiDB-lite"/>
    </source>
</evidence>
<dbReference type="InterPro" id="IPR037516">
    <property type="entry name" value="Tripartite_DENN"/>
</dbReference>
<dbReference type="InterPro" id="IPR018307">
    <property type="entry name" value="ABL9/DENND6_dom"/>
</dbReference>
<comment type="similarity">
    <text evidence="1">Belongs to the AVL9 family.</text>
</comment>
<accession>A0ABN7SCC4</accession>
<protein>
    <submittedName>
        <fullName evidence="4">Oidioi.mRNA.OKI2018_I69.XSR.g13556.t1.cds</fullName>
    </submittedName>
</protein>
<reference evidence="4 5" key="1">
    <citation type="submission" date="2021-04" db="EMBL/GenBank/DDBJ databases">
        <authorList>
            <person name="Bliznina A."/>
        </authorList>
    </citation>
    <scope>NUCLEOTIDE SEQUENCE [LARGE SCALE GENOMIC DNA]</scope>
</reference>
<evidence type="ECO:0000256" key="1">
    <source>
        <dbReference type="ARBA" id="ARBA00038178"/>
    </source>
</evidence>
<keyword evidence="5" id="KW-1185">Reference proteome</keyword>
<dbReference type="PANTHER" id="PTHR31017:SF1">
    <property type="entry name" value="LATE SECRETORY PATHWAY PROTEIN AVL9 HOMOLOG"/>
    <property type="match status" value="1"/>
</dbReference>
<sequence>MNDSESDLLENEGAKSEETNIIMHVAIVGFHHKKGTILEYSYPPLVAGQAHSSSALPPEWKSLPALALPDGAHHHETDSSYFLLPLPGSDRCVFGVSCYRQIETEKLKVKTADVCRETVQKSVLIISRVPLFGVLKAKLEMVSEAFFQERDFSQVSILEELYQQVNMSVQGWTPEMCLADLSVRSLLQKFRHRTLLLFKLLLLEKRNIFFGDADGIGSTILSLVSLFPNMIEEGLYYACVDRPATATDRNDNPPPRRSSEPDMTEINNDEVFTLSKRSTSEQIRSPILDHITVGLTKLGRRGSHLLKDLIEVEMVDLDDEDNFDNASGLEDPGLHEVAGFGSLVLDLPTPPREDPNPESIPENPLKIDEFGFPLAIFTGNYLLMPYCCLQQHSLLLDINFHSGFTAASSNVLFRAQKHLSDVLVEIDGQGEINYRDPKIERICKLTQADLRFVDNLLLVLDSNDGSATWEGSDSWIRSQFRQYLIGLLSASMTSDSKHKDDYGRMFVDSFTKTRCHKVWRFSSKPSFHDNMTEHPAHVPPINPFSDLKLRLTSTLQGSSSGRMVEEAITSGVDRAGSWLTSLRSKSLSETLQNTLDTLSTQKN</sequence>
<feature type="region of interest" description="Disordered" evidence="2">
    <location>
        <begin position="244"/>
        <end position="265"/>
    </location>
</feature>
<organism evidence="4 5">
    <name type="scientific">Oikopleura dioica</name>
    <name type="common">Tunicate</name>
    <dbReference type="NCBI Taxonomy" id="34765"/>
    <lineage>
        <taxon>Eukaryota</taxon>
        <taxon>Metazoa</taxon>
        <taxon>Chordata</taxon>
        <taxon>Tunicata</taxon>
        <taxon>Appendicularia</taxon>
        <taxon>Copelata</taxon>
        <taxon>Oikopleuridae</taxon>
        <taxon>Oikopleura</taxon>
    </lineage>
</organism>
<evidence type="ECO:0000259" key="3">
    <source>
        <dbReference type="PROSITE" id="PS50211"/>
    </source>
</evidence>
<gene>
    <name evidence="4" type="ORF">OKIOD_LOCUS5114</name>
</gene>